<dbReference type="NCBIfam" id="NF033819">
    <property type="entry name" value="IS66_TnpB"/>
    <property type="match status" value="1"/>
</dbReference>
<reference evidence="1" key="1">
    <citation type="submission" date="2016-06" db="EMBL/GenBank/DDBJ databases">
        <authorList>
            <person name="Van Tyne D."/>
        </authorList>
    </citation>
    <scope>NUCLEOTIDE SEQUENCE</scope>
    <source>
        <strain evidence="1">JM9A</strain>
    </source>
</reference>
<organism evidence="1 2">
    <name type="scientific">Enterococcus diestrammenae</name>
    <dbReference type="NCBI Taxonomy" id="1155073"/>
    <lineage>
        <taxon>Bacteria</taxon>
        <taxon>Bacillati</taxon>
        <taxon>Bacillota</taxon>
        <taxon>Bacilli</taxon>
        <taxon>Lactobacillales</taxon>
        <taxon>Enterococcaceae</taxon>
        <taxon>Enterococcus</taxon>
    </lineage>
</organism>
<dbReference type="EMBL" id="MAEI02000001">
    <property type="protein sequence ID" value="MEO1782140.1"/>
    <property type="molecule type" value="Genomic_DNA"/>
</dbReference>
<dbReference type="PANTHER" id="PTHR36455">
    <property type="match status" value="1"/>
</dbReference>
<dbReference type="InterPro" id="IPR008878">
    <property type="entry name" value="Transposase_IS66_Orf2"/>
</dbReference>
<gene>
    <name evidence="1" type="ORF">BAU18_001733</name>
</gene>
<name>A0ABV0F2G0_9ENTE</name>
<proteinExistence type="predicted"/>
<dbReference type="Proteomes" id="UP001429357">
    <property type="component" value="Unassembled WGS sequence"/>
</dbReference>
<comment type="caution">
    <text evidence="1">The sequence shown here is derived from an EMBL/GenBank/DDBJ whole genome shotgun (WGS) entry which is preliminary data.</text>
</comment>
<protein>
    <submittedName>
        <fullName evidence="1">Transposase</fullName>
    </submittedName>
</protein>
<sequence>MINFASVPKCYLITGYTDLRKGIDGLAAILTGKYGLNLFEEAIFLFCGRRCDRFKALYFDGEGFFLLYKRYDQGRLDWPRKTDSVEVLSPKQVDWLFDGLSIYQKQKIQPAKIGDLT</sequence>
<evidence type="ECO:0000313" key="1">
    <source>
        <dbReference type="EMBL" id="MEO1782140.1"/>
    </source>
</evidence>
<dbReference type="PANTHER" id="PTHR36455:SF1">
    <property type="entry name" value="BLR8292 PROTEIN"/>
    <property type="match status" value="1"/>
</dbReference>
<keyword evidence="2" id="KW-1185">Reference proteome</keyword>
<reference evidence="1" key="2">
    <citation type="submission" date="2024-02" db="EMBL/GenBank/DDBJ databases">
        <title>The Genome Sequence of Enterococcus diestrammenae JM9A.</title>
        <authorList>
            <person name="Earl A."/>
            <person name="Manson A."/>
            <person name="Gilmore M."/>
            <person name="Sanders J."/>
            <person name="Shea T."/>
            <person name="Howe W."/>
            <person name="Livny J."/>
            <person name="Cuomo C."/>
            <person name="Neafsey D."/>
            <person name="Birren B."/>
        </authorList>
    </citation>
    <scope>NUCLEOTIDE SEQUENCE</scope>
    <source>
        <strain evidence="1">JM9A</strain>
    </source>
</reference>
<evidence type="ECO:0000313" key="2">
    <source>
        <dbReference type="Proteomes" id="UP001429357"/>
    </source>
</evidence>
<dbReference type="Pfam" id="PF05717">
    <property type="entry name" value="TnpB_IS66"/>
    <property type="match status" value="1"/>
</dbReference>
<accession>A0ABV0F2G0</accession>